<dbReference type="InterPro" id="IPR004182">
    <property type="entry name" value="GRAM"/>
</dbReference>
<proteinExistence type="predicted"/>
<organism evidence="3 4">
    <name type="scientific">Lobosporangium transversale</name>
    <dbReference type="NCBI Taxonomy" id="64571"/>
    <lineage>
        <taxon>Eukaryota</taxon>
        <taxon>Fungi</taxon>
        <taxon>Fungi incertae sedis</taxon>
        <taxon>Mucoromycota</taxon>
        <taxon>Mortierellomycotina</taxon>
        <taxon>Mortierellomycetes</taxon>
        <taxon>Mortierellales</taxon>
        <taxon>Mortierellaceae</taxon>
        <taxon>Lobosporangium</taxon>
    </lineage>
</organism>
<dbReference type="Gene3D" id="1.10.8.270">
    <property type="entry name" value="putative rabgap domain of human tbc1 domain family member 14 like domains"/>
    <property type="match status" value="1"/>
</dbReference>
<evidence type="ECO:0000313" key="4">
    <source>
        <dbReference type="Proteomes" id="UP000193648"/>
    </source>
</evidence>
<dbReference type="OrthoDB" id="294251at2759"/>
<reference evidence="3 4" key="1">
    <citation type="submission" date="2016-07" db="EMBL/GenBank/DDBJ databases">
        <title>Pervasive Adenine N6-methylation of Active Genes in Fungi.</title>
        <authorList>
            <consortium name="DOE Joint Genome Institute"/>
            <person name="Mondo S.J."/>
            <person name="Dannebaum R.O."/>
            <person name="Kuo R.C."/>
            <person name="Labutti K."/>
            <person name="Haridas S."/>
            <person name="Kuo A."/>
            <person name="Salamov A."/>
            <person name="Ahrendt S.R."/>
            <person name="Lipzen A."/>
            <person name="Sullivan W."/>
            <person name="Andreopoulos W.B."/>
            <person name="Clum A."/>
            <person name="Lindquist E."/>
            <person name="Daum C."/>
            <person name="Ramamoorthy G.K."/>
            <person name="Gryganskyi A."/>
            <person name="Culley D."/>
            <person name="Magnuson J.K."/>
            <person name="James T.Y."/>
            <person name="O'Malley M.A."/>
            <person name="Stajich J.E."/>
            <person name="Spatafora J.W."/>
            <person name="Visel A."/>
            <person name="Grigoriev I.V."/>
        </authorList>
    </citation>
    <scope>NUCLEOTIDE SEQUENCE [LARGE SCALE GENOMIC DNA]</scope>
    <source>
        <strain evidence="3 4">NRRL 3116</strain>
    </source>
</reference>
<dbReference type="GO" id="GO:0031267">
    <property type="term" value="F:small GTPase binding"/>
    <property type="evidence" value="ECO:0007669"/>
    <property type="project" value="TreeGrafter"/>
</dbReference>
<feature type="region of interest" description="Disordered" evidence="1">
    <location>
        <begin position="312"/>
        <end position="331"/>
    </location>
</feature>
<dbReference type="GeneID" id="33568840"/>
<feature type="domain" description="Rab-GAP TBC" evidence="2">
    <location>
        <begin position="638"/>
        <end position="825"/>
    </location>
</feature>
<gene>
    <name evidence="3" type="ORF">BCR41DRAFT_375952</name>
</gene>
<dbReference type="InterPro" id="IPR035969">
    <property type="entry name" value="Rab-GAP_TBC_sf"/>
</dbReference>
<dbReference type="EMBL" id="MCFF01000088">
    <property type="protein sequence ID" value="ORY94330.1"/>
    <property type="molecule type" value="Genomic_DNA"/>
</dbReference>
<dbReference type="STRING" id="64571.A0A1Y2G597"/>
<dbReference type="Proteomes" id="UP000193648">
    <property type="component" value="Unassembled WGS sequence"/>
</dbReference>
<dbReference type="PROSITE" id="PS50086">
    <property type="entry name" value="TBC_RABGAP"/>
    <property type="match status" value="1"/>
</dbReference>
<dbReference type="InterPro" id="IPR011993">
    <property type="entry name" value="PH-like_dom_sf"/>
</dbReference>
<protein>
    <submittedName>
        <fullName evidence="3">Rab-GTPase-TBC domain-domain-containing protein</fullName>
    </submittedName>
</protein>
<dbReference type="PANTHER" id="PTHR47219">
    <property type="entry name" value="RAB GTPASE-ACTIVATING PROTEIN 1-LIKE"/>
    <property type="match status" value="1"/>
</dbReference>
<dbReference type="GO" id="GO:0005096">
    <property type="term" value="F:GTPase activator activity"/>
    <property type="evidence" value="ECO:0007669"/>
    <property type="project" value="TreeGrafter"/>
</dbReference>
<dbReference type="RefSeq" id="XP_021875272.1">
    <property type="nucleotide sequence ID" value="XM_022026997.1"/>
</dbReference>
<dbReference type="InParanoid" id="A0A1Y2G597"/>
<name>A0A1Y2G597_9FUNG</name>
<accession>A0A1Y2G597</accession>
<dbReference type="PANTHER" id="PTHR47219:SF20">
    <property type="entry name" value="TBC1 DOMAIN FAMILY MEMBER 2B"/>
    <property type="match status" value="1"/>
</dbReference>
<sequence length="983" mass="110597">MSERRASFGHRASMSLNSAGDFLFNSLVENVQKGTSATQKSLRQLPSLNRSVSSSLGSTFSLSSIATKIPTSNALEKMIHSVRQEEQNVSMEDATHRIVLQCSHENYVVALALDESAIRADWDCIHKTVFPKITDLELDAASNRRDENESDRKWIYELDRLSEALSLDHDQDKAIMSAELDRIFGFVNEELLCFYRSSYIREDGVLLTGHIALTKNYVCWHNSPITDKTLDASAVMFNFNYDPSSITSTKTAYKDVIAIENEHQGQKGYAVVITRAYKSIFVPTFHQREILDMLTHFCNAYMRLLVSSIGDGEPGHNSQKQQPSMVESQSVSSQAKEIPTIAFSINSTSDLKTFQKEARFRSLFRLPPSETPLEEFIVSFETRLTADAQEGTVYMSQNFICYMSGSLTPGISTSDASSAEIPTPSLMVVIPLSEILEIKREQSFSSSNKMGGTGGGLFHSASNQQTLASLMSLVGLPQMGVMIILRSRFALWFTRAHGSNQELYDAFSKALRATGHSTALLKTLETQTSQSILRRNPSTTSSIWSSSQSEDHTLVDECGNTDCDGTAPLQVGLQHLLAMELEGSDGNLQYPMTQATFNKKDQQRELDIESAWVDYFAFYGRDMCMVKTRKLQRLILDGVSETFRPQLWMVLSGASYFRSGDDSYRLNLQACTEKVSSVLGEIEKDVMRSMPGHPAFQSATGLGALRRVLFSYSWRNPSIGYAQSMNIIASVFLLHLKEEDAYWLLATLCEQLLPDYYSKTLFGVQVDQKVFSHLMGISLPALAGHFYAIDFDQATITLPWFLCLFQSAFPVPVATRVLDCFFYEGPLFLFMLGLAILKSCQSLLLHCKNDEEVVMTIQSFFRSFKDPEIPELYRDRLVDSDEDADTDADSADRQQSQRQGHYQAKKGEKTLLLHPNRKKESTVLQTMMGDKETCSLNGMRRMDQLLEMAYADFSFITQNDVQMLRDRFRMTVASSMNQNNTKF</sequence>
<feature type="compositionally biased region" description="Polar residues" evidence="1">
    <location>
        <begin position="316"/>
        <end position="331"/>
    </location>
</feature>
<evidence type="ECO:0000313" key="3">
    <source>
        <dbReference type="EMBL" id="ORY94330.1"/>
    </source>
</evidence>
<dbReference type="SUPFAM" id="SSF47923">
    <property type="entry name" value="Ypt/Rab-GAP domain of gyp1p"/>
    <property type="match status" value="2"/>
</dbReference>
<dbReference type="SMART" id="SM00164">
    <property type="entry name" value="TBC"/>
    <property type="match status" value="1"/>
</dbReference>
<comment type="caution">
    <text evidence="3">The sequence shown here is derived from an EMBL/GenBank/DDBJ whole genome shotgun (WGS) entry which is preliminary data.</text>
</comment>
<dbReference type="Gene3D" id="2.30.29.30">
    <property type="entry name" value="Pleckstrin-homology domain (PH domain)/Phosphotyrosine-binding domain (PTB)"/>
    <property type="match status" value="1"/>
</dbReference>
<dbReference type="Pfam" id="PF02893">
    <property type="entry name" value="GRAM"/>
    <property type="match status" value="1"/>
</dbReference>
<feature type="region of interest" description="Disordered" evidence="1">
    <location>
        <begin position="882"/>
        <end position="911"/>
    </location>
</feature>
<evidence type="ECO:0000256" key="1">
    <source>
        <dbReference type="SAM" id="MobiDB-lite"/>
    </source>
</evidence>
<dbReference type="Gene3D" id="1.10.472.80">
    <property type="entry name" value="Ypt/Rab-GAP domain of gyp1p, domain 3"/>
    <property type="match status" value="1"/>
</dbReference>
<dbReference type="Pfam" id="PF00566">
    <property type="entry name" value="RabGAP-TBC"/>
    <property type="match status" value="1"/>
</dbReference>
<dbReference type="InterPro" id="IPR050302">
    <property type="entry name" value="Rab_GAP_TBC_domain"/>
</dbReference>
<dbReference type="InterPro" id="IPR000195">
    <property type="entry name" value="Rab-GAP-TBC_dom"/>
</dbReference>
<dbReference type="SMART" id="SM00568">
    <property type="entry name" value="GRAM"/>
    <property type="match status" value="1"/>
</dbReference>
<keyword evidence="4" id="KW-1185">Reference proteome</keyword>
<evidence type="ECO:0000259" key="2">
    <source>
        <dbReference type="PROSITE" id="PS50086"/>
    </source>
</evidence>
<dbReference type="AlphaFoldDB" id="A0A1Y2G597"/>